<accession>A0A8H6FDR2</accession>
<comment type="caution">
    <text evidence="2">The sequence shown here is derived from an EMBL/GenBank/DDBJ whole genome shotgun (WGS) entry which is preliminary data.</text>
</comment>
<dbReference type="EMBL" id="JACCJB010000008">
    <property type="protein sequence ID" value="KAF6224752.1"/>
    <property type="molecule type" value="Genomic_DNA"/>
</dbReference>
<dbReference type="AlphaFoldDB" id="A0A8H6FDR2"/>
<protein>
    <submittedName>
        <fullName evidence="2">Uncharacterized protein</fullName>
    </submittedName>
</protein>
<proteinExistence type="predicted"/>
<name>A0A8H6FDR2_9LECA</name>
<dbReference type="RefSeq" id="XP_037153619.1">
    <property type="nucleotide sequence ID" value="XM_037300802.1"/>
</dbReference>
<feature type="compositionally biased region" description="Polar residues" evidence="1">
    <location>
        <begin position="115"/>
        <end position="126"/>
    </location>
</feature>
<reference evidence="2 3" key="1">
    <citation type="journal article" date="2020" name="Genomics">
        <title>Complete, high-quality genomes from long-read metagenomic sequencing of two wolf lichen thalli reveals enigmatic genome architecture.</title>
        <authorList>
            <person name="McKenzie S.K."/>
            <person name="Walston R.F."/>
            <person name="Allen J.L."/>
        </authorList>
    </citation>
    <scope>NUCLEOTIDE SEQUENCE [LARGE SCALE GENOMIC DNA]</scope>
    <source>
        <strain evidence="2">WasteWater1</strain>
    </source>
</reference>
<gene>
    <name evidence="2" type="ORF">HO133_009946</name>
</gene>
<evidence type="ECO:0000313" key="2">
    <source>
        <dbReference type="EMBL" id="KAF6224752.1"/>
    </source>
</evidence>
<feature type="compositionally biased region" description="Low complexity" evidence="1">
    <location>
        <begin position="76"/>
        <end position="87"/>
    </location>
</feature>
<dbReference type="GeneID" id="59338338"/>
<sequence>MPHPTPLASLQEQMTQMMEMIRIMSTRLEALEARSRPTQPATQPAHQVTQQATPSVAQSDTSQEEDIAEKSAETVSSSSDTTDLLSTISHQPDTQQEEDPLQANAESTAEKSSDSKAPSTKNTAQLSKIPRHMPSTIPHQTITQQAENTTAAWPIIPTTSLWHTITELSIEEKDLLRRSQPNHYGYGNWTSAGKGLFRRKIGRCIFGRIETAFTAAGELMGFTPLIGLVSPFLSGISKTHSFMHAYFLP</sequence>
<evidence type="ECO:0000256" key="1">
    <source>
        <dbReference type="SAM" id="MobiDB-lite"/>
    </source>
</evidence>
<feature type="region of interest" description="Disordered" evidence="1">
    <location>
        <begin position="28"/>
        <end position="135"/>
    </location>
</feature>
<evidence type="ECO:0000313" key="3">
    <source>
        <dbReference type="Proteomes" id="UP000593566"/>
    </source>
</evidence>
<feature type="compositionally biased region" description="Polar residues" evidence="1">
    <location>
        <begin position="36"/>
        <end position="61"/>
    </location>
</feature>
<organism evidence="2 3">
    <name type="scientific">Letharia lupina</name>
    <dbReference type="NCBI Taxonomy" id="560253"/>
    <lineage>
        <taxon>Eukaryota</taxon>
        <taxon>Fungi</taxon>
        <taxon>Dikarya</taxon>
        <taxon>Ascomycota</taxon>
        <taxon>Pezizomycotina</taxon>
        <taxon>Lecanoromycetes</taxon>
        <taxon>OSLEUM clade</taxon>
        <taxon>Lecanoromycetidae</taxon>
        <taxon>Lecanorales</taxon>
        <taxon>Lecanorineae</taxon>
        <taxon>Parmeliaceae</taxon>
        <taxon>Letharia</taxon>
    </lineage>
</organism>
<keyword evidence="3" id="KW-1185">Reference proteome</keyword>
<dbReference type="Proteomes" id="UP000593566">
    <property type="component" value="Unassembled WGS sequence"/>
</dbReference>